<accession>A0A2P5HH07</accession>
<dbReference type="SUPFAM" id="SSF51316">
    <property type="entry name" value="Mss4-like"/>
    <property type="match status" value="1"/>
</dbReference>
<feature type="region of interest" description="Disordered" evidence="1">
    <location>
        <begin position="131"/>
        <end position="169"/>
    </location>
</feature>
<dbReference type="Gene3D" id="2.170.150.70">
    <property type="match status" value="1"/>
</dbReference>
<evidence type="ECO:0000256" key="1">
    <source>
        <dbReference type="SAM" id="MobiDB-lite"/>
    </source>
</evidence>
<dbReference type="STRING" id="158607.A0A2P5HH07"/>
<reference evidence="2" key="1">
    <citation type="submission" date="2017-09" db="EMBL/GenBank/DDBJ databases">
        <title>Polyketide synthases of a Diaporthe helianthi virulent isolate.</title>
        <authorList>
            <person name="Baroncelli R."/>
        </authorList>
    </citation>
    <scope>NUCLEOTIDE SEQUENCE [LARGE SCALE GENOMIC DNA]</scope>
    <source>
        <strain evidence="2">7/96</strain>
    </source>
</reference>
<dbReference type="OrthoDB" id="3907216at2759"/>
<feature type="compositionally biased region" description="Low complexity" evidence="1">
    <location>
        <begin position="131"/>
        <end position="141"/>
    </location>
</feature>
<gene>
    <name evidence="2" type="ORF">DHEL01_v212074</name>
</gene>
<evidence type="ECO:0008006" key="4">
    <source>
        <dbReference type="Google" id="ProtNLM"/>
    </source>
</evidence>
<dbReference type="InParanoid" id="A0A2P5HH07"/>
<keyword evidence="3" id="KW-1185">Reference proteome</keyword>
<feature type="compositionally biased region" description="Basic and acidic residues" evidence="1">
    <location>
        <begin position="261"/>
        <end position="277"/>
    </location>
</feature>
<feature type="region of interest" description="Disordered" evidence="1">
    <location>
        <begin position="237"/>
        <end position="277"/>
    </location>
</feature>
<comment type="caution">
    <text evidence="2">The sequence shown here is derived from an EMBL/GenBank/DDBJ whole genome shotgun (WGS) entry which is preliminary data.</text>
</comment>
<dbReference type="InterPro" id="IPR011057">
    <property type="entry name" value="Mss4-like_sf"/>
</dbReference>
<organism evidence="2 3">
    <name type="scientific">Diaporthe helianthi</name>
    <dbReference type="NCBI Taxonomy" id="158607"/>
    <lineage>
        <taxon>Eukaryota</taxon>
        <taxon>Fungi</taxon>
        <taxon>Dikarya</taxon>
        <taxon>Ascomycota</taxon>
        <taxon>Pezizomycotina</taxon>
        <taxon>Sordariomycetes</taxon>
        <taxon>Sordariomycetidae</taxon>
        <taxon>Diaporthales</taxon>
        <taxon>Diaporthaceae</taxon>
        <taxon>Diaporthe</taxon>
    </lineage>
</organism>
<dbReference type="Proteomes" id="UP000094444">
    <property type="component" value="Unassembled WGS sequence"/>
</dbReference>
<protein>
    <recommendedName>
        <fullName evidence="4">CENP-V/GFA domain-containing protein</fullName>
    </recommendedName>
</protein>
<name>A0A2P5HH07_DIAHE</name>
<feature type="compositionally biased region" description="Low complexity" evidence="1">
    <location>
        <begin position="245"/>
        <end position="257"/>
    </location>
</feature>
<dbReference type="AlphaFoldDB" id="A0A2P5HH07"/>
<proteinExistence type="predicted"/>
<sequence length="277" mass="29449">MSLARSLRGSCACNRNQYLIKAPQDAREVAQVHFGTEASHRLAQASLLSAHIRIPLNWFYSATVAYFPDETANTIRRVYESPAESHTRRQFCGYCGTPLTFWTEQPHGEGDYIHVTLGSLCRDDLGDLDELGLIPESPSSEEGGGGGGGPSELSVRVGGGGGGALEAAQQASKAERVSAALSMAAQPIGRESRGIPWIESLVEGSSLGGRLKRASVTRQSADGSAWAQWHIVEYSDGDGHGQVIESSEPGGSPSGNNGKRKLADRDDGDDRMGATQH</sequence>
<dbReference type="EMBL" id="MAVT02002192">
    <property type="protein sequence ID" value="POS69532.1"/>
    <property type="molecule type" value="Genomic_DNA"/>
</dbReference>
<evidence type="ECO:0000313" key="3">
    <source>
        <dbReference type="Proteomes" id="UP000094444"/>
    </source>
</evidence>
<evidence type="ECO:0000313" key="2">
    <source>
        <dbReference type="EMBL" id="POS69532.1"/>
    </source>
</evidence>